<proteinExistence type="predicted"/>
<feature type="domain" description="Retrotransposon gag" evidence="2">
    <location>
        <begin position="69"/>
        <end position="140"/>
    </location>
</feature>
<name>A0A182RAY6_ANOFN</name>
<dbReference type="AlphaFoldDB" id="A0A182RAY6"/>
<dbReference type="PANTHER" id="PTHR33198">
    <property type="entry name" value="ANK_REP_REGION DOMAIN-CONTAINING PROTEIN-RELATED"/>
    <property type="match status" value="1"/>
</dbReference>
<evidence type="ECO:0000259" key="2">
    <source>
        <dbReference type="Pfam" id="PF03732"/>
    </source>
</evidence>
<dbReference type="Pfam" id="PF03732">
    <property type="entry name" value="Retrotrans_gag"/>
    <property type="match status" value="1"/>
</dbReference>
<accession>A0A182RAY6</accession>
<feature type="region of interest" description="Disordered" evidence="1">
    <location>
        <begin position="198"/>
        <end position="244"/>
    </location>
</feature>
<dbReference type="VEuPathDB" id="VectorBase:AFUN003350"/>
<dbReference type="EnsemblMetazoa" id="AFUN003350-RA">
    <property type="protein sequence ID" value="AFUN003350-PA"/>
    <property type="gene ID" value="AFUN003350"/>
</dbReference>
<sequence>MAAAQLIGTIPEFYSSFDDWNVYYERLDQFFEVNEIVPEKRSAFLISCVGSQTYKTLRDLCHPSLPKDRPFDELCELLRKQFSPQVAIFRERTLFYNATQSVGENVTQWYGRLKKLSVDCKFGSNLEAILLDKFITGLRPGQVLDRLCEENETLRLEQALDIAINKECAVRETAYLNPAANPPATDTCARCTCRGAVAPSEDGSNCDEQPKGRGQGRNRNRRRNAGRRHGDKKAEDENQSQDGN</sequence>
<dbReference type="STRING" id="62324.A0A182RAY6"/>
<reference evidence="3" key="1">
    <citation type="submission" date="2020-05" db="UniProtKB">
        <authorList>
            <consortium name="EnsemblMetazoa"/>
        </authorList>
    </citation>
    <scope>IDENTIFICATION</scope>
    <source>
        <strain evidence="3">FUMOZ</strain>
    </source>
</reference>
<evidence type="ECO:0000256" key="1">
    <source>
        <dbReference type="SAM" id="MobiDB-lite"/>
    </source>
</evidence>
<dbReference type="PANTHER" id="PTHR33198:SF19">
    <property type="entry name" value="CCHC-TYPE DOMAIN-CONTAINING PROTEIN"/>
    <property type="match status" value="1"/>
</dbReference>
<dbReference type="VEuPathDB" id="VectorBase:AFUN2_005765"/>
<dbReference type="InterPro" id="IPR005162">
    <property type="entry name" value="Retrotrans_gag_dom"/>
</dbReference>
<evidence type="ECO:0000313" key="3">
    <source>
        <dbReference type="EnsemblMetazoa" id="AFUN003350-PA"/>
    </source>
</evidence>
<feature type="compositionally biased region" description="Basic residues" evidence="1">
    <location>
        <begin position="214"/>
        <end position="231"/>
    </location>
</feature>
<protein>
    <submittedName>
        <fullName evidence="3">Retrotrans_gag domain-containing protein</fullName>
    </submittedName>
</protein>
<organism evidence="3">
    <name type="scientific">Anopheles funestus</name>
    <name type="common">African malaria mosquito</name>
    <dbReference type="NCBI Taxonomy" id="62324"/>
    <lineage>
        <taxon>Eukaryota</taxon>
        <taxon>Metazoa</taxon>
        <taxon>Ecdysozoa</taxon>
        <taxon>Arthropoda</taxon>
        <taxon>Hexapoda</taxon>
        <taxon>Insecta</taxon>
        <taxon>Pterygota</taxon>
        <taxon>Neoptera</taxon>
        <taxon>Endopterygota</taxon>
        <taxon>Diptera</taxon>
        <taxon>Nematocera</taxon>
        <taxon>Culicoidea</taxon>
        <taxon>Culicidae</taxon>
        <taxon>Anophelinae</taxon>
        <taxon>Anopheles</taxon>
    </lineage>
</organism>